<dbReference type="InterPro" id="IPR038416">
    <property type="entry name" value="Ribosom_S30AE_C_sf"/>
</dbReference>
<dbReference type="Pfam" id="PF02482">
    <property type="entry name" value="Ribosomal_S30AE"/>
    <property type="match status" value="1"/>
</dbReference>
<dbReference type="Gene3D" id="3.30.160.100">
    <property type="entry name" value="Ribosome hibernation promotion factor-like"/>
    <property type="match status" value="1"/>
</dbReference>
<dbReference type="InterPro" id="IPR003489">
    <property type="entry name" value="RHF/RaiA"/>
</dbReference>
<dbReference type="AlphaFoldDB" id="A0A5D0MIJ6"/>
<keyword evidence="6" id="KW-1185">Reference proteome</keyword>
<comment type="subunit">
    <text evidence="2">Interacts with 100S ribosomes.</text>
</comment>
<dbReference type="PANTHER" id="PTHR33231:SF1">
    <property type="entry name" value="30S RIBOSOMAL PROTEIN"/>
    <property type="match status" value="1"/>
</dbReference>
<dbReference type="GO" id="GO:0043024">
    <property type="term" value="F:ribosomal small subunit binding"/>
    <property type="evidence" value="ECO:0007669"/>
    <property type="project" value="TreeGrafter"/>
</dbReference>
<comment type="caution">
    <text evidence="5">The sequence shown here is derived from an EMBL/GenBank/DDBJ whole genome shotgun (WGS) entry which is preliminary data.</text>
</comment>
<evidence type="ECO:0000256" key="2">
    <source>
        <dbReference type="HAMAP-Rule" id="MF_00839"/>
    </source>
</evidence>
<evidence type="ECO:0000313" key="6">
    <source>
        <dbReference type="Proteomes" id="UP000324143"/>
    </source>
</evidence>
<dbReference type="GO" id="GO:0045900">
    <property type="term" value="P:negative regulation of translational elongation"/>
    <property type="evidence" value="ECO:0007669"/>
    <property type="project" value="TreeGrafter"/>
</dbReference>
<evidence type="ECO:0000313" key="5">
    <source>
        <dbReference type="EMBL" id="TYB30419.1"/>
    </source>
</evidence>
<gene>
    <name evidence="5" type="primary">raiA</name>
    <name evidence="2" type="synonym">hpf</name>
    <name evidence="5" type="ORF">FXF47_09310</name>
</gene>
<dbReference type="InterPro" id="IPR032528">
    <property type="entry name" value="Ribosom_S30AE_C"/>
</dbReference>
<feature type="domain" description="Sigma 54 modulation/S30EA ribosomal protein C-terminal" evidence="4">
    <location>
        <begin position="123"/>
        <end position="178"/>
    </location>
</feature>
<dbReference type="InterPro" id="IPR034694">
    <property type="entry name" value="HPF_long/plastid"/>
</dbReference>
<keyword evidence="3" id="KW-0175">Coiled coil</keyword>
<dbReference type="NCBIfam" id="TIGR00741">
    <property type="entry name" value="yfiA"/>
    <property type="match status" value="1"/>
</dbReference>
<dbReference type="InterPro" id="IPR036567">
    <property type="entry name" value="RHF-like"/>
</dbReference>
<comment type="similarity">
    <text evidence="2">Belongs to the HPF/YfiA ribosome-associated protein family. Long HPF subfamily.</text>
</comment>
<dbReference type="HAMAP" id="MF_00839">
    <property type="entry name" value="HPF"/>
    <property type="match status" value="1"/>
</dbReference>
<comment type="subcellular location">
    <subcellularLocation>
        <location evidence="2">Cytoplasm</location>
    </subcellularLocation>
</comment>
<feature type="coiled-coil region" evidence="3">
    <location>
        <begin position="74"/>
        <end position="101"/>
    </location>
</feature>
<evidence type="ECO:0000256" key="1">
    <source>
        <dbReference type="ARBA" id="ARBA00022845"/>
    </source>
</evidence>
<proteinExistence type="inferred from homology"/>
<protein>
    <recommendedName>
        <fullName evidence="2">Ribosome hibernation promoting factor</fullName>
        <shortName evidence="2">HPF</shortName>
    </recommendedName>
</protein>
<dbReference type="Proteomes" id="UP000324143">
    <property type="component" value="Unassembled WGS sequence"/>
</dbReference>
<dbReference type="Gene3D" id="3.30.505.50">
    <property type="entry name" value="Sigma 54 modulation/S30EA ribosomal protein, C-terminal domain"/>
    <property type="match status" value="1"/>
</dbReference>
<dbReference type="Pfam" id="PF16321">
    <property type="entry name" value="Ribosom_S30AE_C"/>
    <property type="match status" value="1"/>
</dbReference>
<evidence type="ECO:0000259" key="4">
    <source>
        <dbReference type="Pfam" id="PF16321"/>
    </source>
</evidence>
<accession>A0A5D0MIJ6</accession>
<sequence length="183" mass="21487">MSIDNIAITGKNIQITDAIRNYIRSEIEGLEKYYEKIISAHVILIVEKERKIAEVTLQTAGSTLHVDDVSDDMYKSMDQAVDHLKRKLKKLKEKMIDKKRHFDKTQFTREYMEKRDEGVQTEEGHHIVMVDRYVKKPMTVEEAAMQLELVDNDFLVFYNNNAERVNVIYQRKDGDFGLIDPKF</sequence>
<dbReference type="EMBL" id="VSIX01000138">
    <property type="protein sequence ID" value="TYB30419.1"/>
    <property type="molecule type" value="Genomic_DNA"/>
</dbReference>
<keyword evidence="1 2" id="KW-0810">Translation regulation</keyword>
<keyword evidence="2" id="KW-0963">Cytoplasm</keyword>
<dbReference type="InterPro" id="IPR050574">
    <property type="entry name" value="HPF/YfiA_ribosome-assoc"/>
</dbReference>
<organism evidence="5 6">
    <name type="scientific">Candidatus Mcinerneyibacterium aminivorans</name>
    <dbReference type="NCBI Taxonomy" id="2703815"/>
    <lineage>
        <taxon>Bacteria</taxon>
        <taxon>Candidatus Macinerneyibacteriota</taxon>
        <taxon>Candidatus Mcinerneyibacteria</taxon>
        <taxon>Candidatus Mcinerneyibacteriales</taxon>
        <taxon>Candidatus Mcinerneyibacteriaceae</taxon>
        <taxon>Candidatus Mcinerneyibacterium</taxon>
    </lineage>
</organism>
<dbReference type="GO" id="GO:0022627">
    <property type="term" value="C:cytosolic small ribosomal subunit"/>
    <property type="evidence" value="ECO:0007669"/>
    <property type="project" value="TreeGrafter"/>
</dbReference>
<reference evidence="5" key="1">
    <citation type="submission" date="2019-08" db="EMBL/GenBank/DDBJ databases">
        <title>Genomic characterization of a novel candidate phylum (ARYD3) from a high temperature, high salinity tertiary oil reservoir in north central Oklahoma, USA.</title>
        <authorList>
            <person name="Youssef N.H."/>
            <person name="Yadav A."/>
            <person name="Elshahed M.S."/>
        </authorList>
    </citation>
    <scope>NUCLEOTIDE SEQUENCE [LARGE SCALE GENOMIC DNA]</scope>
    <source>
        <strain evidence="5">ARYD3</strain>
    </source>
</reference>
<evidence type="ECO:0000256" key="3">
    <source>
        <dbReference type="SAM" id="Coils"/>
    </source>
</evidence>
<dbReference type="PANTHER" id="PTHR33231">
    <property type="entry name" value="30S RIBOSOMAL PROTEIN"/>
    <property type="match status" value="1"/>
</dbReference>
<dbReference type="CDD" id="cd00552">
    <property type="entry name" value="RaiA"/>
    <property type="match status" value="1"/>
</dbReference>
<dbReference type="SUPFAM" id="SSF69754">
    <property type="entry name" value="Ribosome binding protein Y (YfiA homologue)"/>
    <property type="match status" value="1"/>
</dbReference>
<name>A0A5D0MIJ6_9BACT</name>
<comment type="function">
    <text evidence="2">Required for dimerization of active 70S ribosomes into 100S ribosomes in stationary phase; 100S ribosomes are translationally inactive and sometimes present during exponential growth.</text>
</comment>